<dbReference type="InterPro" id="IPR014721">
    <property type="entry name" value="Ribsml_uS5_D2-typ_fold_subgr"/>
</dbReference>
<evidence type="ECO:0000256" key="4">
    <source>
        <dbReference type="ARBA" id="ARBA00023204"/>
    </source>
</evidence>
<dbReference type="CDD" id="cd16926">
    <property type="entry name" value="HATPase_MutL-MLH-PMS-like"/>
    <property type="match status" value="1"/>
</dbReference>
<dbReference type="HAMAP" id="MF_00149">
    <property type="entry name" value="DNA_mis_repair"/>
    <property type="match status" value="1"/>
</dbReference>
<evidence type="ECO:0000256" key="1">
    <source>
        <dbReference type="ARBA" id="ARBA00006082"/>
    </source>
</evidence>
<dbReference type="InterPro" id="IPR002099">
    <property type="entry name" value="MutL/Mlh/PMS"/>
</dbReference>
<gene>
    <name evidence="5" type="primary">mutL</name>
    <name evidence="9" type="ORF">GGQ57_004829</name>
</gene>
<dbReference type="Gene3D" id="3.30.1370.100">
    <property type="entry name" value="MutL, C-terminal domain, regulatory subdomain"/>
    <property type="match status" value="1"/>
</dbReference>
<evidence type="ECO:0000313" key="10">
    <source>
        <dbReference type="Proteomes" id="UP000533637"/>
    </source>
</evidence>
<dbReference type="NCBIfam" id="TIGR00585">
    <property type="entry name" value="mutl"/>
    <property type="match status" value="1"/>
</dbReference>
<dbReference type="InterPro" id="IPR036890">
    <property type="entry name" value="HATPase_C_sf"/>
</dbReference>
<evidence type="ECO:0000313" key="9">
    <source>
        <dbReference type="EMBL" id="MBB4624884.1"/>
    </source>
</evidence>
<dbReference type="Proteomes" id="UP000533637">
    <property type="component" value="Unassembled WGS sequence"/>
</dbReference>
<dbReference type="SUPFAM" id="SSF55874">
    <property type="entry name" value="ATPase domain of HSP90 chaperone/DNA topoisomerase II/histidine kinase"/>
    <property type="match status" value="1"/>
</dbReference>
<dbReference type="Gene3D" id="3.30.230.10">
    <property type="match status" value="1"/>
</dbReference>
<organism evidence="9 10">
    <name type="scientific">Parabacteroides faecis</name>
    <dbReference type="NCBI Taxonomy" id="1217282"/>
    <lineage>
        <taxon>Bacteria</taxon>
        <taxon>Pseudomonadati</taxon>
        <taxon>Bacteroidota</taxon>
        <taxon>Bacteroidia</taxon>
        <taxon>Bacteroidales</taxon>
        <taxon>Tannerellaceae</taxon>
        <taxon>Parabacteroides</taxon>
    </lineage>
</organism>
<dbReference type="SUPFAM" id="SSF54211">
    <property type="entry name" value="Ribosomal protein S5 domain 2-like"/>
    <property type="match status" value="1"/>
</dbReference>
<dbReference type="InterPro" id="IPR014762">
    <property type="entry name" value="DNA_mismatch_repair_CS"/>
</dbReference>
<feature type="region of interest" description="Disordered" evidence="6">
    <location>
        <begin position="373"/>
        <end position="393"/>
    </location>
</feature>
<dbReference type="Pfam" id="PF08676">
    <property type="entry name" value="MutL_C"/>
    <property type="match status" value="1"/>
</dbReference>
<dbReference type="PROSITE" id="PS00058">
    <property type="entry name" value="DNA_MISMATCH_REPAIR_1"/>
    <property type="match status" value="1"/>
</dbReference>
<dbReference type="Pfam" id="PF13589">
    <property type="entry name" value="HATPase_c_3"/>
    <property type="match status" value="1"/>
</dbReference>
<dbReference type="InterPro" id="IPR037198">
    <property type="entry name" value="MutL_C_sf"/>
</dbReference>
<accession>A0ABR6KVP8</accession>
<proteinExistence type="inferred from homology"/>
<dbReference type="SUPFAM" id="SSF118116">
    <property type="entry name" value="DNA mismatch repair protein MutL"/>
    <property type="match status" value="1"/>
</dbReference>
<evidence type="ECO:0000256" key="6">
    <source>
        <dbReference type="SAM" id="MobiDB-lite"/>
    </source>
</evidence>
<feature type="domain" description="DNA mismatch repair protein S5" evidence="8">
    <location>
        <begin position="209"/>
        <end position="327"/>
    </location>
</feature>
<evidence type="ECO:0000256" key="2">
    <source>
        <dbReference type="ARBA" id="ARBA00021975"/>
    </source>
</evidence>
<feature type="domain" description="MutL C-terminal dimerisation" evidence="7">
    <location>
        <begin position="452"/>
        <end position="594"/>
    </location>
</feature>
<dbReference type="EMBL" id="JACHOC010000012">
    <property type="protein sequence ID" value="MBB4624884.1"/>
    <property type="molecule type" value="Genomic_DNA"/>
</dbReference>
<keyword evidence="10" id="KW-1185">Reference proteome</keyword>
<comment type="caution">
    <text evidence="9">The sequence shown here is derived from an EMBL/GenBank/DDBJ whole genome shotgun (WGS) entry which is preliminary data.</text>
</comment>
<dbReference type="Gene3D" id="3.30.1540.20">
    <property type="entry name" value="MutL, C-terminal domain, dimerisation subdomain"/>
    <property type="match status" value="1"/>
</dbReference>
<dbReference type="SMART" id="SM01340">
    <property type="entry name" value="DNA_mis_repair"/>
    <property type="match status" value="1"/>
</dbReference>
<dbReference type="InterPro" id="IPR042120">
    <property type="entry name" value="MutL_C_dimsub"/>
</dbReference>
<reference evidence="9 10" key="1">
    <citation type="submission" date="2020-08" db="EMBL/GenBank/DDBJ databases">
        <title>Genomic Encyclopedia of Type Strains, Phase IV (KMG-IV): sequencing the most valuable type-strain genomes for metagenomic binning, comparative biology and taxonomic classification.</title>
        <authorList>
            <person name="Goeker M."/>
        </authorList>
    </citation>
    <scope>NUCLEOTIDE SEQUENCE [LARGE SCALE GENOMIC DNA]</scope>
    <source>
        <strain evidence="9 10">DSM 102983</strain>
    </source>
</reference>
<dbReference type="RefSeq" id="WP_183672360.1">
    <property type="nucleotide sequence ID" value="NZ_BMPB01000016.1"/>
</dbReference>
<evidence type="ECO:0000256" key="5">
    <source>
        <dbReference type="HAMAP-Rule" id="MF_00149"/>
    </source>
</evidence>
<keyword evidence="4 5" id="KW-0234">DNA repair</keyword>
<keyword evidence="3 5" id="KW-0227">DNA damage</keyword>
<dbReference type="Pfam" id="PF01119">
    <property type="entry name" value="DNA_mis_repair"/>
    <property type="match status" value="1"/>
</dbReference>
<evidence type="ECO:0000259" key="8">
    <source>
        <dbReference type="SMART" id="SM01340"/>
    </source>
</evidence>
<evidence type="ECO:0000259" key="7">
    <source>
        <dbReference type="SMART" id="SM00853"/>
    </source>
</evidence>
<dbReference type="InterPro" id="IPR020568">
    <property type="entry name" value="Ribosomal_Su5_D2-typ_SF"/>
</dbReference>
<dbReference type="InterPro" id="IPR013507">
    <property type="entry name" value="DNA_mismatch_S5_2-like"/>
</dbReference>
<dbReference type="InterPro" id="IPR014790">
    <property type="entry name" value="MutL_C"/>
</dbReference>
<sequence length="635" mass="70063">MSDIIHLLPDSIANQIAAGEVIQRPASVVKELVENAIDAGAGHIQVNIKDAGRTLIQVVDDGKGMSETDARMAFERHATSKISSAEDLFSLHTMGFRGEALASIAAVAHVELRTRLKGTELGTKLSIAGSTLEDIEPDACTEGSIFSIKNLFFNVPARRKFLKSNETEFRNIINEFERIALVNPQVGLVLNHNDTEIFNLPESGLRQRIINVYGKNLNQKLLSVDAQSSLVTISGFVGRPDSAKKRGALQYFFVNGRFMKHPYFHKAVMQAYEQLIPPGEQPNYFIYFTLDPSTIDVNIHPTKTEIKFENEQPIWQILMAATREALAKSSAIPTIDFDVEDAIDIPVYNPIKEADSFKAPTVQLDSGYNPFKSTATPSSYSPSSSSASSSSSSRKSEFDWSQLYQGFESDRDAVRKDLEMMGEVIDTEANAMPEPVQPSSGGEALFADTITPCYQYKGRYIITSLKSGLALIDQYRAHVRILFDQYLNNMRQQKGASQQVLFPEIIEFTAAEAAVLPALLEDMRFIGFELSNLGNNSYAVNGLPSGLENVDQVVLIKDIVNRAIETGCEVHEEICESIALSLAKAAAIRPGKSLSADEMDHLIATLFSCPDSNLTPDGKTIISLLTDEELEKRFR</sequence>
<name>A0ABR6KVP8_9BACT</name>
<protein>
    <recommendedName>
        <fullName evidence="2 5">DNA mismatch repair protein MutL</fullName>
    </recommendedName>
</protein>
<dbReference type="SMART" id="SM00853">
    <property type="entry name" value="MutL_C"/>
    <property type="match status" value="1"/>
</dbReference>
<comment type="function">
    <text evidence="5">This protein is involved in the repair of mismatches in DNA. It is required for dam-dependent methyl-directed DNA mismatch repair. May act as a 'molecular matchmaker', a protein that promotes the formation of a stable complex between two or more DNA-binding proteins in an ATP-dependent manner without itself being part of a final effector complex.</text>
</comment>
<dbReference type="PANTHER" id="PTHR10073:SF12">
    <property type="entry name" value="DNA MISMATCH REPAIR PROTEIN MLH1"/>
    <property type="match status" value="1"/>
</dbReference>
<dbReference type="InterPro" id="IPR038973">
    <property type="entry name" value="MutL/Mlh/Pms-like"/>
</dbReference>
<comment type="similarity">
    <text evidence="1 5">Belongs to the DNA mismatch repair MutL/HexB family.</text>
</comment>
<evidence type="ECO:0000256" key="3">
    <source>
        <dbReference type="ARBA" id="ARBA00022763"/>
    </source>
</evidence>
<dbReference type="PANTHER" id="PTHR10073">
    <property type="entry name" value="DNA MISMATCH REPAIR PROTEIN MLH, PMS, MUTL"/>
    <property type="match status" value="1"/>
</dbReference>
<dbReference type="InterPro" id="IPR042121">
    <property type="entry name" value="MutL_C_regsub"/>
</dbReference>
<dbReference type="InterPro" id="IPR020667">
    <property type="entry name" value="DNA_mismatch_repair_MutL"/>
</dbReference>
<dbReference type="Gene3D" id="3.30.565.10">
    <property type="entry name" value="Histidine kinase-like ATPase, C-terminal domain"/>
    <property type="match status" value="1"/>
</dbReference>
<dbReference type="CDD" id="cd00782">
    <property type="entry name" value="MutL_Trans"/>
    <property type="match status" value="1"/>
</dbReference>